<reference evidence="8" key="2">
    <citation type="submission" date="2021-04" db="EMBL/GenBank/DDBJ databases">
        <authorList>
            <person name="Gilroy R."/>
        </authorList>
    </citation>
    <scope>NUCLEOTIDE SEQUENCE</scope>
    <source>
        <strain evidence="8">CHK188-16595</strain>
    </source>
</reference>
<evidence type="ECO:0000256" key="6">
    <source>
        <dbReference type="SAM" id="Coils"/>
    </source>
</evidence>
<organism evidence="8 9">
    <name type="scientific">Candidatus Eubacterium faecale</name>
    <dbReference type="NCBI Taxonomy" id="2838568"/>
    <lineage>
        <taxon>Bacteria</taxon>
        <taxon>Bacillati</taxon>
        <taxon>Bacillota</taxon>
        <taxon>Clostridia</taxon>
        <taxon>Eubacteriales</taxon>
        <taxon>Eubacteriaceae</taxon>
        <taxon>Eubacterium</taxon>
    </lineage>
</organism>
<dbReference type="InterPro" id="IPR042175">
    <property type="entry name" value="Cell/Rod_MreC_2"/>
</dbReference>
<comment type="caution">
    <text evidence="8">The sequence shown here is derived from an EMBL/GenBank/DDBJ whole genome shotgun (WGS) entry which is preliminary data.</text>
</comment>
<comment type="function">
    <text evidence="5">Involved in formation and maintenance of cell shape.</text>
</comment>
<comment type="similarity">
    <text evidence="1 5">Belongs to the MreC family.</text>
</comment>
<evidence type="ECO:0000313" key="8">
    <source>
        <dbReference type="EMBL" id="HJB74820.1"/>
    </source>
</evidence>
<dbReference type="PANTHER" id="PTHR34138:SF1">
    <property type="entry name" value="CELL SHAPE-DETERMINING PROTEIN MREC"/>
    <property type="match status" value="1"/>
</dbReference>
<evidence type="ECO:0000313" key="9">
    <source>
        <dbReference type="Proteomes" id="UP000823877"/>
    </source>
</evidence>
<dbReference type="GO" id="GO:0005886">
    <property type="term" value="C:plasma membrane"/>
    <property type="evidence" value="ECO:0007669"/>
    <property type="project" value="TreeGrafter"/>
</dbReference>
<feature type="domain" description="Rod shape-determining protein MreC beta-barrel core" evidence="7">
    <location>
        <begin position="124"/>
        <end position="272"/>
    </location>
</feature>
<dbReference type="AlphaFoldDB" id="A0A9D2S9U3"/>
<evidence type="ECO:0000256" key="3">
    <source>
        <dbReference type="ARBA" id="ARBA00022960"/>
    </source>
</evidence>
<dbReference type="Gene3D" id="2.40.10.340">
    <property type="entry name" value="Rod shape-determining protein MreC, domain 1"/>
    <property type="match status" value="1"/>
</dbReference>
<evidence type="ECO:0000256" key="1">
    <source>
        <dbReference type="ARBA" id="ARBA00009369"/>
    </source>
</evidence>
<dbReference type="InterPro" id="IPR007221">
    <property type="entry name" value="MreC"/>
</dbReference>
<feature type="coiled-coil region" evidence="6">
    <location>
        <begin position="69"/>
        <end position="113"/>
    </location>
</feature>
<keyword evidence="6" id="KW-0175">Coiled coil</keyword>
<dbReference type="EMBL" id="DWXN01000009">
    <property type="protein sequence ID" value="HJB74820.1"/>
    <property type="molecule type" value="Genomic_DNA"/>
</dbReference>
<proteinExistence type="inferred from homology"/>
<dbReference type="PANTHER" id="PTHR34138">
    <property type="entry name" value="CELL SHAPE-DETERMINING PROTEIN MREC"/>
    <property type="match status" value="1"/>
</dbReference>
<evidence type="ECO:0000256" key="4">
    <source>
        <dbReference type="ARBA" id="ARBA00032089"/>
    </source>
</evidence>
<dbReference type="GO" id="GO:0008360">
    <property type="term" value="P:regulation of cell shape"/>
    <property type="evidence" value="ECO:0007669"/>
    <property type="project" value="UniProtKB-KW"/>
</dbReference>
<gene>
    <name evidence="8" type="ORF">IAA37_04005</name>
</gene>
<protein>
    <recommendedName>
        <fullName evidence="2 5">Cell shape-determining protein MreC</fullName>
    </recommendedName>
    <alternativeName>
        <fullName evidence="4 5">Cell shape protein MreC</fullName>
    </alternativeName>
</protein>
<keyword evidence="3 5" id="KW-0133">Cell shape</keyword>
<dbReference type="PIRSF" id="PIRSF038471">
    <property type="entry name" value="MreC"/>
    <property type="match status" value="1"/>
</dbReference>
<dbReference type="Pfam" id="PF04085">
    <property type="entry name" value="MreC"/>
    <property type="match status" value="1"/>
</dbReference>
<evidence type="ECO:0000256" key="5">
    <source>
        <dbReference type="PIRNR" id="PIRNR038471"/>
    </source>
</evidence>
<dbReference type="InterPro" id="IPR042177">
    <property type="entry name" value="Cell/Rod_1"/>
</dbReference>
<evidence type="ECO:0000259" key="7">
    <source>
        <dbReference type="Pfam" id="PF04085"/>
    </source>
</evidence>
<dbReference type="InterPro" id="IPR055342">
    <property type="entry name" value="MreC_beta-barrel_core"/>
</dbReference>
<reference evidence="8" key="1">
    <citation type="journal article" date="2021" name="PeerJ">
        <title>Extensive microbial diversity within the chicken gut microbiome revealed by metagenomics and culture.</title>
        <authorList>
            <person name="Gilroy R."/>
            <person name="Ravi A."/>
            <person name="Getino M."/>
            <person name="Pursley I."/>
            <person name="Horton D.L."/>
            <person name="Alikhan N.F."/>
            <person name="Baker D."/>
            <person name="Gharbi K."/>
            <person name="Hall N."/>
            <person name="Watson M."/>
            <person name="Adriaenssens E.M."/>
            <person name="Foster-Nyarko E."/>
            <person name="Jarju S."/>
            <person name="Secka A."/>
            <person name="Antonio M."/>
            <person name="Oren A."/>
            <person name="Chaudhuri R.R."/>
            <person name="La Ragione R."/>
            <person name="Hildebrand F."/>
            <person name="Pallen M.J."/>
        </authorList>
    </citation>
    <scope>NUCLEOTIDE SEQUENCE</scope>
    <source>
        <strain evidence="8">CHK188-16595</strain>
    </source>
</reference>
<dbReference type="Gene3D" id="2.40.10.350">
    <property type="entry name" value="Rod shape-determining protein MreC, domain 2"/>
    <property type="match status" value="1"/>
</dbReference>
<evidence type="ECO:0000256" key="2">
    <source>
        <dbReference type="ARBA" id="ARBA00013855"/>
    </source>
</evidence>
<accession>A0A9D2S9U3</accession>
<dbReference type="Proteomes" id="UP000823877">
    <property type="component" value="Unassembled WGS sequence"/>
</dbReference>
<name>A0A9D2S9U3_9FIRM</name>
<sequence>MKQLFKSRRFKVIAGIIALLLVGALICAANGRGETAQSGIIGTVFTPANWLASKISDGITYVFGEATGNEEYLNRIDELENQVGSLQDQLADYENLKKQNELYKDALELKEENPDYTFVEAKAISRDAADIFGSYTINKGSASGIKDGDAVLYGNYIVGIIDRAYPTYSVVKTILDPDFSVSAYEIVSGEISYVTGRAELAPEGKCIMANLDSSTAVTYGSIIATAGISGKIPEGLIIGTVEEIQEDTASVASYAVIQPGVDVNNISECLVLTGYESEAQ</sequence>